<evidence type="ECO:0000313" key="2">
    <source>
        <dbReference type="EMBL" id="MBC2961327.1"/>
    </source>
</evidence>
<sequence length="170" mass="18510">MTEKRVRNPMGASTPCTAMTKRTGKACGNWALVGDTKCRMHAGKSVADSREASRMRILEAADPAAAVLVKLALNLDGHTPHNIQLAAARDILDRNGIGNSQTVEVLLKPWEKDIEGVLVDAPDDHSEIADAELVADEEPRFLPAPRDWDGRTADNVPPTYTRGDVQYRSP</sequence>
<comment type="caution">
    <text evidence="2">The sequence shown here is derived from an EMBL/GenBank/DDBJ whole genome shotgun (WGS) entry which is preliminary data.</text>
</comment>
<dbReference type="RefSeq" id="WP_186346541.1">
    <property type="nucleotide sequence ID" value="NZ_JACMYC010000007.1"/>
</dbReference>
<protein>
    <submittedName>
        <fullName evidence="2">Uncharacterized protein</fullName>
    </submittedName>
</protein>
<organism evidence="2 3">
    <name type="scientific">Nocardioides deserti</name>
    <dbReference type="NCBI Taxonomy" id="1588644"/>
    <lineage>
        <taxon>Bacteria</taxon>
        <taxon>Bacillati</taxon>
        <taxon>Actinomycetota</taxon>
        <taxon>Actinomycetes</taxon>
        <taxon>Propionibacteriales</taxon>
        <taxon>Nocardioidaceae</taxon>
        <taxon>Nocardioides</taxon>
    </lineage>
</organism>
<accession>A0ABR6UA54</accession>
<evidence type="ECO:0000256" key="1">
    <source>
        <dbReference type="SAM" id="MobiDB-lite"/>
    </source>
</evidence>
<name>A0ABR6UA54_9ACTN</name>
<evidence type="ECO:0000313" key="3">
    <source>
        <dbReference type="Proteomes" id="UP000604001"/>
    </source>
</evidence>
<feature type="region of interest" description="Disordered" evidence="1">
    <location>
        <begin position="140"/>
        <end position="170"/>
    </location>
</feature>
<proteinExistence type="predicted"/>
<reference evidence="2 3" key="1">
    <citation type="submission" date="2020-08" db="EMBL/GenBank/DDBJ databases">
        <title>novel species in genus Nocardioides.</title>
        <authorList>
            <person name="Zhang G."/>
        </authorList>
    </citation>
    <scope>NUCLEOTIDE SEQUENCE [LARGE SCALE GENOMIC DNA]</scope>
    <source>
        <strain evidence="2 3">SC8A-24</strain>
    </source>
</reference>
<keyword evidence="3" id="KW-1185">Reference proteome</keyword>
<dbReference type="EMBL" id="JACMYC010000007">
    <property type="protein sequence ID" value="MBC2961327.1"/>
    <property type="molecule type" value="Genomic_DNA"/>
</dbReference>
<dbReference type="Proteomes" id="UP000604001">
    <property type="component" value="Unassembled WGS sequence"/>
</dbReference>
<gene>
    <name evidence="2" type="ORF">H7344_13560</name>
</gene>